<reference evidence="3" key="1">
    <citation type="journal article" date="2019" name="Int. J. Syst. Evol. Microbiol.">
        <title>The Global Catalogue of Microorganisms (GCM) 10K type strain sequencing project: providing services to taxonomists for standard genome sequencing and annotation.</title>
        <authorList>
            <consortium name="The Broad Institute Genomics Platform"/>
            <consortium name="The Broad Institute Genome Sequencing Center for Infectious Disease"/>
            <person name="Wu L."/>
            <person name="Ma J."/>
        </authorList>
    </citation>
    <scope>NUCLEOTIDE SEQUENCE [LARGE SCALE GENOMIC DNA]</scope>
    <source>
        <strain evidence="3">CGMCC 4.1434</strain>
    </source>
</reference>
<feature type="transmembrane region" description="Helical" evidence="1">
    <location>
        <begin position="6"/>
        <end position="27"/>
    </location>
</feature>
<dbReference type="RefSeq" id="WP_381438195.1">
    <property type="nucleotide sequence ID" value="NZ_JBHSNO010000015.1"/>
</dbReference>
<dbReference type="EMBL" id="JBHSNO010000015">
    <property type="protein sequence ID" value="MFC5590978.1"/>
    <property type="molecule type" value="Genomic_DNA"/>
</dbReference>
<evidence type="ECO:0000313" key="2">
    <source>
        <dbReference type="EMBL" id="MFC5590978.1"/>
    </source>
</evidence>
<feature type="transmembrane region" description="Helical" evidence="1">
    <location>
        <begin position="95"/>
        <end position="116"/>
    </location>
</feature>
<keyword evidence="1" id="KW-0472">Membrane</keyword>
<gene>
    <name evidence="2" type="ORF">ACFPRA_19040</name>
</gene>
<feature type="transmembrane region" description="Helical" evidence="1">
    <location>
        <begin position="70"/>
        <end position="88"/>
    </location>
</feature>
<keyword evidence="3" id="KW-1185">Reference proteome</keyword>
<keyword evidence="1" id="KW-1133">Transmembrane helix</keyword>
<proteinExistence type="predicted"/>
<keyword evidence="1" id="KW-0812">Transmembrane</keyword>
<organism evidence="2 3">
    <name type="scientific">Sporosarcina soli</name>
    <dbReference type="NCBI Taxonomy" id="334736"/>
    <lineage>
        <taxon>Bacteria</taxon>
        <taxon>Bacillati</taxon>
        <taxon>Bacillota</taxon>
        <taxon>Bacilli</taxon>
        <taxon>Bacillales</taxon>
        <taxon>Caryophanaceae</taxon>
        <taxon>Sporosarcina</taxon>
    </lineage>
</organism>
<evidence type="ECO:0008006" key="4">
    <source>
        <dbReference type="Google" id="ProtNLM"/>
    </source>
</evidence>
<name>A0ABW0TQA2_9BACL</name>
<protein>
    <recommendedName>
        <fullName evidence="4">Stage III sporulation protein AD</fullName>
    </recommendedName>
</protein>
<dbReference type="Proteomes" id="UP001596109">
    <property type="component" value="Unassembled WGS sequence"/>
</dbReference>
<comment type="caution">
    <text evidence="2">The sequence shown here is derived from an EMBL/GenBank/DDBJ whole genome shotgun (WGS) entry which is preliminary data.</text>
</comment>
<feature type="transmembrane region" description="Helical" evidence="1">
    <location>
        <begin position="34"/>
        <end position="55"/>
    </location>
</feature>
<sequence length="132" mass="14778">MVVNDSLMVLLLQMVVVFLILLIITFAVPKLQPLLYVAIFFFVLFQLLSMVVFPFTRTIIDLFEALPDPFAKLLIGSAILFFISELIAKHIEEAGFASLAAMSHFIVKIAILGLWLHQTATLIEILSSLITK</sequence>
<evidence type="ECO:0000256" key="1">
    <source>
        <dbReference type="SAM" id="Phobius"/>
    </source>
</evidence>
<accession>A0ABW0TQA2</accession>
<evidence type="ECO:0000313" key="3">
    <source>
        <dbReference type="Proteomes" id="UP001596109"/>
    </source>
</evidence>